<protein>
    <submittedName>
        <fullName evidence="1">Uncharacterized protein</fullName>
    </submittedName>
</protein>
<evidence type="ECO:0000313" key="2">
    <source>
        <dbReference type="Proteomes" id="UP000509335"/>
    </source>
</evidence>
<sequence>MTRNRRIKAATREYKAATGTSYTAARRVVTGADSAPAQRHAFAWIPPSAGHAITLEDAAALAMEWAEEQAAVGGLPAVLVTDLKGEYAHAAPFTRYAGRHITPRSSRLTVEPGAVIAHNPTYTALELAMTTARGIPLAVVGLLPAPWWLDGWAAAVGALDLLSGEVTALDPRVSEPLESIIFYGNNGYPRGWGRDGAQRALDEIRDAGLLDHDMIVSALAGLGMPARHQDVISKMIDKMVPRGAGRDRMRKPHDRHPSIRTLPAEA</sequence>
<dbReference type="AlphaFoldDB" id="A0A7H8XGK2"/>
<dbReference type="EMBL" id="CP058322">
    <property type="protein sequence ID" value="QLD23820.1"/>
    <property type="molecule type" value="Genomic_DNA"/>
</dbReference>
<reference evidence="1 2" key="1">
    <citation type="submission" date="2020-07" db="EMBL/GenBank/DDBJ databases">
        <title>A bifunctional nitrone conjugated secondary metabolite targeting the ribosome.</title>
        <authorList>
            <person name="Limbrick E.M."/>
            <person name="Graf M."/>
            <person name="Derewacz D.K."/>
            <person name="Nguyen F."/>
            <person name="Spraggins J.M."/>
            <person name="Wieland M."/>
            <person name="Ynigez-Gutierrez A.E."/>
            <person name="Reisman B.J."/>
            <person name="Zinshteyn B."/>
            <person name="McCulloch K."/>
            <person name="Iverson T.M."/>
            <person name="Green R."/>
            <person name="Wilson D.N."/>
            <person name="Bachmann B.O."/>
        </authorList>
    </citation>
    <scope>NUCLEOTIDE SEQUENCE [LARGE SCALE GENOMIC DNA]</scope>
    <source>
        <strain evidence="2">aurantiaca</strain>
    </source>
</reference>
<name>A0A7H8XGK2_9ACTN</name>
<proteinExistence type="predicted"/>
<dbReference type="Proteomes" id="UP000509335">
    <property type="component" value="Chromosome"/>
</dbReference>
<dbReference type="KEGG" id="mcab:HXZ27_06020"/>
<accession>A0A7H8XGK2</accession>
<organism evidence="1 2">
    <name type="scientific">Micromonospora carbonacea</name>
    <dbReference type="NCBI Taxonomy" id="47853"/>
    <lineage>
        <taxon>Bacteria</taxon>
        <taxon>Bacillati</taxon>
        <taxon>Actinomycetota</taxon>
        <taxon>Actinomycetes</taxon>
        <taxon>Micromonosporales</taxon>
        <taxon>Micromonosporaceae</taxon>
        <taxon>Micromonospora</taxon>
    </lineage>
</organism>
<gene>
    <name evidence="1" type="ORF">HXZ27_06020</name>
</gene>
<evidence type="ECO:0000313" key="1">
    <source>
        <dbReference type="EMBL" id="QLD23820.1"/>
    </source>
</evidence>